<dbReference type="AlphaFoldDB" id="A0A6G6SJ36"/>
<accession>A0A6G6SJ36</accession>
<reference evidence="2 3" key="1">
    <citation type="submission" date="2020-01" db="EMBL/GenBank/DDBJ databases">
        <title>The genomic epidemiology of tigecycline resistance gene tet(X) variants in a swine farm in China.</title>
        <authorList>
            <person name="Peng K."/>
            <person name="Li R."/>
        </authorList>
    </citation>
    <scope>NUCLEOTIDE SEQUENCE [LARGE SCALE GENOMIC DNA]</scope>
    <source>
        <strain evidence="2 3">ZN3</strain>
    </source>
</reference>
<evidence type="ECO:0000313" key="3">
    <source>
        <dbReference type="Proteomes" id="UP000503287"/>
    </source>
</evidence>
<feature type="chain" id="PRO_5026063295" description="YD repeat-containing protein" evidence="1">
    <location>
        <begin position="23"/>
        <end position="281"/>
    </location>
</feature>
<feature type="signal peptide" evidence="1">
    <location>
        <begin position="1"/>
        <end position="22"/>
    </location>
</feature>
<evidence type="ECO:0000313" key="2">
    <source>
        <dbReference type="EMBL" id="QIF94545.1"/>
    </source>
</evidence>
<dbReference type="Proteomes" id="UP000503287">
    <property type="component" value="Chromosome"/>
</dbReference>
<name>A0A6G6SJ36_PROVU</name>
<dbReference type="RefSeq" id="WP_072068495.1">
    <property type="nucleotide sequence ID" value="NZ_CP047344.1"/>
</dbReference>
<gene>
    <name evidence="2" type="ORF">GTH24_11810</name>
</gene>
<dbReference type="OrthoDB" id="6458823at2"/>
<organism evidence="2 3">
    <name type="scientific">Proteus vulgaris</name>
    <dbReference type="NCBI Taxonomy" id="585"/>
    <lineage>
        <taxon>Bacteria</taxon>
        <taxon>Pseudomonadati</taxon>
        <taxon>Pseudomonadota</taxon>
        <taxon>Gammaproteobacteria</taxon>
        <taxon>Enterobacterales</taxon>
        <taxon>Morganellaceae</taxon>
        <taxon>Proteus</taxon>
    </lineage>
</organism>
<evidence type="ECO:0008006" key="4">
    <source>
        <dbReference type="Google" id="ProtNLM"/>
    </source>
</evidence>
<evidence type="ECO:0000256" key="1">
    <source>
        <dbReference type="SAM" id="SignalP"/>
    </source>
</evidence>
<keyword evidence="3" id="KW-1185">Reference proteome</keyword>
<proteinExistence type="predicted"/>
<dbReference type="EMBL" id="CP047344">
    <property type="protein sequence ID" value="QIF94545.1"/>
    <property type="molecule type" value="Genomic_DNA"/>
</dbReference>
<sequence length="281" mass="32986">MKLQLFFIFSLCTPLISFSASAKGSLCDKTHRQSNSAKSMVSMLDYYNGPVKSVITSSQLPDEGRFKAFKGEAQFDECGSLMLYDFSTQEYIHEHIETNLLRMSVPYDIKFKYQLKNRHRTHTLYLHTLYHENDQNQLTHKVSNFYDEHGKLMGSETSQFSYSDNKITSETVIKSDTENLGNTIYFHYDKQDRLLKTVENNEITLEFNYGSDGKVLHQTQLFSSLYDDIREYDQTCREWDKYNNCLTWDLISTIKQNGELIDTSKATIYNRFEYYEEVNLN</sequence>
<keyword evidence="1" id="KW-0732">Signal</keyword>
<protein>
    <recommendedName>
        <fullName evidence="4">YD repeat-containing protein</fullName>
    </recommendedName>
</protein>